<dbReference type="PANTHER" id="PTHR42698">
    <property type="entry name" value="GTPASE ERA"/>
    <property type="match status" value="1"/>
</dbReference>
<dbReference type="InterPro" id="IPR015946">
    <property type="entry name" value="KH_dom-like_a/b"/>
</dbReference>
<dbReference type="NCBIfam" id="TIGR00436">
    <property type="entry name" value="era"/>
    <property type="match status" value="1"/>
</dbReference>
<evidence type="ECO:0000259" key="5">
    <source>
        <dbReference type="PROSITE" id="PS51713"/>
    </source>
</evidence>
<accession>E6QV67</accession>
<dbReference type="PANTHER" id="PTHR42698:SF1">
    <property type="entry name" value="GTPASE ERA, MITOCHONDRIAL"/>
    <property type="match status" value="1"/>
</dbReference>
<name>E6QV67_9ZZZZ</name>
<evidence type="ECO:0000256" key="4">
    <source>
        <dbReference type="ARBA" id="ARBA00023134"/>
    </source>
</evidence>
<dbReference type="SUPFAM" id="SSF54814">
    <property type="entry name" value="Prokaryotic type KH domain (KH-domain type II)"/>
    <property type="match status" value="1"/>
</dbReference>
<proteinExistence type="inferred from homology"/>
<dbReference type="InterPro" id="IPR005225">
    <property type="entry name" value="Small_GTP-bd"/>
</dbReference>
<dbReference type="Gene3D" id="3.40.50.300">
    <property type="entry name" value="P-loop containing nucleotide triphosphate hydrolases"/>
    <property type="match status" value="1"/>
</dbReference>
<comment type="similarity">
    <text evidence="1">Belongs to the TRAFAC class TrmE-Era-EngA-EngB-Septin-like GTPase superfamily. Era GTPase family.</text>
</comment>
<dbReference type="FunFam" id="3.30.300.20:FF:000003">
    <property type="entry name" value="GTPase Era"/>
    <property type="match status" value="1"/>
</dbReference>
<evidence type="ECO:0000256" key="3">
    <source>
        <dbReference type="ARBA" id="ARBA00022884"/>
    </source>
</evidence>
<evidence type="ECO:0000256" key="1">
    <source>
        <dbReference type="ARBA" id="ARBA00007921"/>
    </source>
</evidence>
<dbReference type="InterPro" id="IPR006073">
    <property type="entry name" value="GTP-bd"/>
</dbReference>
<sequence>MPNTPDNIPPNDTDFRTGFIAVVGRPNVGKSTLTNRIVGAKISITSRKAQTTRHRIHGIHTSDNAQYIFIDTPGFQTRYGNALNRSMNKSVTDTLHATDVVLFVIEGTHFDTPDRSVISLLPDTIPVILIINKIDQIKEKNLLLPFMAEMQTVFPFAAMIPLSARSDEQIPQLLTEIRQFLPVHAPVFEADEITDKSERFLAAEMVREKVFRLSGEEIPYATSVVIDKFEQEGEFRRIFATIMVDKDNHKAIIIGHQGSKLREIGTAARLDMERLFGGKVYLELWVKVKSGWADSDKMLKQLGYD</sequence>
<gene>
    <name evidence="6" type="primary">era</name>
    <name evidence="6" type="ORF">CARN7_1952</name>
</gene>
<dbReference type="NCBIfam" id="NF000908">
    <property type="entry name" value="PRK00089.1"/>
    <property type="match status" value="1"/>
</dbReference>
<dbReference type="PRINTS" id="PR00326">
    <property type="entry name" value="GTP1OBG"/>
</dbReference>
<feature type="domain" description="Era-type G" evidence="5">
    <location>
        <begin position="16"/>
        <end position="183"/>
    </location>
</feature>
<keyword evidence="3" id="KW-0694">RNA-binding</keyword>
<dbReference type="CDD" id="cd22534">
    <property type="entry name" value="KH-II_Era"/>
    <property type="match status" value="1"/>
</dbReference>
<evidence type="ECO:0000313" key="6">
    <source>
        <dbReference type="EMBL" id="CBI11140.1"/>
    </source>
</evidence>
<dbReference type="Gene3D" id="3.30.300.20">
    <property type="match status" value="1"/>
</dbReference>
<dbReference type="CDD" id="cd04163">
    <property type="entry name" value="Era"/>
    <property type="match status" value="1"/>
</dbReference>
<dbReference type="GO" id="GO:0000028">
    <property type="term" value="P:ribosomal small subunit assembly"/>
    <property type="evidence" value="ECO:0007669"/>
    <property type="project" value="TreeGrafter"/>
</dbReference>
<organism evidence="6">
    <name type="scientific">mine drainage metagenome</name>
    <dbReference type="NCBI Taxonomy" id="410659"/>
    <lineage>
        <taxon>unclassified sequences</taxon>
        <taxon>metagenomes</taxon>
        <taxon>ecological metagenomes</taxon>
    </lineage>
</organism>
<comment type="caution">
    <text evidence="6">The sequence shown here is derived from an EMBL/GenBank/DDBJ whole genome shotgun (WGS) entry which is preliminary data.</text>
</comment>
<protein>
    <submittedName>
        <fullName evidence="6">GTP-binding protein Era</fullName>
    </submittedName>
</protein>
<dbReference type="InterPro" id="IPR004044">
    <property type="entry name" value="KH_dom_type_2"/>
</dbReference>
<reference evidence="6" key="1">
    <citation type="submission" date="2009-10" db="EMBL/GenBank/DDBJ databases">
        <title>Diversity of trophic interactions inside an arsenic-rich microbial ecosystem.</title>
        <authorList>
            <person name="Bertin P.N."/>
            <person name="Heinrich-Salmeron A."/>
            <person name="Pelletier E."/>
            <person name="Goulhen-Chollet F."/>
            <person name="Arsene-Ploetze F."/>
            <person name="Gallien S."/>
            <person name="Calteau A."/>
            <person name="Vallenet D."/>
            <person name="Casiot C."/>
            <person name="Chane-Woon-Ming B."/>
            <person name="Giloteaux L."/>
            <person name="Barakat M."/>
            <person name="Bonnefoy V."/>
            <person name="Bruneel O."/>
            <person name="Chandler M."/>
            <person name="Cleiss J."/>
            <person name="Duran R."/>
            <person name="Elbaz-Poulichet F."/>
            <person name="Fonknechten N."/>
            <person name="Lauga B."/>
            <person name="Mornico D."/>
            <person name="Ortet P."/>
            <person name="Schaeffer C."/>
            <person name="Siguier P."/>
            <person name="Alexander Thil Smith A."/>
            <person name="Van Dorsselaer A."/>
            <person name="Weissenbach J."/>
            <person name="Medigue C."/>
            <person name="Le Paslier D."/>
        </authorList>
    </citation>
    <scope>NUCLEOTIDE SEQUENCE</scope>
</reference>
<dbReference type="EMBL" id="CABR01000124">
    <property type="protein sequence ID" value="CBI11140.1"/>
    <property type="molecule type" value="Genomic_DNA"/>
</dbReference>
<dbReference type="GO" id="GO:0005829">
    <property type="term" value="C:cytosol"/>
    <property type="evidence" value="ECO:0007669"/>
    <property type="project" value="TreeGrafter"/>
</dbReference>
<dbReference type="HAMAP" id="MF_00367">
    <property type="entry name" value="GTPase_Era"/>
    <property type="match status" value="1"/>
</dbReference>
<dbReference type="GO" id="GO:0043024">
    <property type="term" value="F:ribosomal small subunit binding"/>
    <property type="evidence" value="ECO:0007669"/>
    <property type="project" value="TreeGrafter"/>
</dbReference>
<dbReference type="Pfam" id="PF07650">
    <property type="entry name" value="KH_2"/>
    <property type="match status" value="1"/>
</dbReference>
<dbReference type="GO" id="GO:0005525">
    <property type="term" value="F:GTP binding"/>
    <property type="evidence" value="ECO:0007669"/>
    <property type="project" value="UniProtKB-KW"/>
</dbReference>
<dbReference type="SUPFAM" id="SSF52540">
    <property type="entry name" value="P-loop containing nucleoside triphosphate hydrolases"/>
    <property type="match status" value="1"/>
</dbReference>
<evidence type="ECO:0000256" key="2">
    <source>
        <dbReference type="ARBA" id="ARBA00022741"/>
    </source>
</evidence>
<keyword evidence="2" id="KW-0547">Nucleotide-binding</keyword>
<dbReference type="AlphaFoldDB" id="E6QV67"/>
<keyword evidence="4" id="KW-0342">GTP-binding</keyword>
<dbReference type="InterPro" id="IPR005662">
    <property type="entry name" value="GTPase_Era-like"/>
</dbReference>
<dbReference type="InterPro" id="IPR030388">
    <property type="entry name" value="G_ERA_dom"/>
</dbReference>
<dbReference type="Pfam" id="PF01926">
    <property type="entry name" value="MMR_HSR1"/>
    <property type="match status" value="1"/>
</dbReference>
<dbReference type="GO" id="GO:0019843">
    <property type="term" value="F:rRNA binding"/>
    <property type="evidence" value="ECO:0007669"/>
    <property type="project" value="TreeGrafter"/>
</dbReference>
<dbReference type="PROSITE" id="PS51713">
    <property type="entry name" value="G_ERA"/>
    <property type="match status" value="1"/>
</dbReference>
<dbReference type="InterPro" id="IPR027417">
    <property type="entry name" value="P-loop_NTPase"/>
</dbReference>
<dbReference type="NCBIfam" id="TIGR00231">
    <property type="entry name" value="small_GTP"/>
    <property type="match status" value="1"/>
</dbReference>
<dbReference type="InterPro" id="IPR009019">
    <property type="entry name" value="KH_sf_prok-type"/>
</dbReference>